<reference evidence="1" key="1">
    <citation type="submission" date="2020-06" db="EMBL/GenBank/DDBJ databases">
        <title>Unique genomic features of the anaerobic methanotrophic archaea.</title>
        <authorList>
            <person name="Chadwick G.L."/>
            <person name="Skennerton C.T."/>
            <person name="Laso-Perez R."/>
            <person name="Leu A.O."/>
            <person name="Speth D.R."/>
            <person name="Yu H."/>
            <person name="Morgan-Lang C."/>
            <person name="Hatzenpichler R."/>
            <person name="Goudeau D."/>
            <person name="Malmstrom R."/>
            <person name="Brazelton W.J."/>
            <person name="Woyke T."/>
            <person name="Hallam S.J."/>
            <person name="Tyson G.W."/>
            <person name="Wegener G."/>
            <person name="Boetius A."/>
            <person name="Orphan V."/>
        </authorList>
    </citation>
    <scope>NUCLEOTIDE SEQUENCE</scope>
</reference>
<dbReference type="EMBL" id="MT631603">
    <property type="protein sequence ID" value="QNO55125.1"/>
    <property type="molecule type" value="Genomic_DNA"/>
</dbReference>
<name>A0A7G9Z469_9EURY</name>
<evidence type="ECO:0000313" key="1">
    <source>
        <dbReference type="EMBL" id="QNO55053.1"/>
    </source>
</evidence>
<dbReference type="EMBL" id="MT631601">
    <property type="protein sequence ID" value="QNO55053.1"/>
    <property type="molecule type" value="Genomic_DNA"/>
</dbReference>
<gene>
    <name evidence="1" type="ORF">FPOEFMDM_00038</name>
    <name evidence="2" type="ORF">MNNOGLJF_00039</name>
</gene>
<organism evidence="1">
    <name type="scientific">Candidatus Methanophaga sp. ANME-1 ERB7</name>
    <dbReference type="NCBI Taxonomy" id="2759913"/>
    <lineage>
        <taxon>Archaea</taxon>
        <taxon>Methanobacteriati</taxon>
        <taxon>Methanobacteriota</taxon>
        <taxon>Stenosarchaea group</taxon>
        <taxon>Methanomicrobia</taxon>
        <taxon>Candidatus Methanophagales</taxon>
        <taxon>Candidatus Methanophagaceae</taxon>
        <taxon>Candidatus Methanophaga</taxon>
    </lineage>
</organism>
<dbReference type="AlphaFoldDB" id="A0A7G9Z469"/>
<sequence length="102" mass="11476">MRKKIILIVLLLLAILCTNSTITAHEIAGIEYSIDTLGENPVITVIVDNESYAFEGPEDARLLRRLLCPFYLRRTLLELTSAVKEGITYTENGWQLIEIGDP</sequence>
<evidence type="ECO:0000313" key="2">
    <source>
        <dbReference type="EMBL" id="QNO55125.1"/>
    </source>
</evidence>
<protein>
    <submittedName>
        <fullName evidence="1">Uncharacterized protein</fullName>
    </submittedName>
</protein>
<accession>A0A7G9Z469</accession>
<proteinExistence type="predicted"/>